<keyword evidence="7" id="KW-1185">Reference proteome</keyword>
<dbReference type="SUPFAM" id="SSF53720">
    <property type="entry name" value="ALDH-like"/>
    <property type="match status" value="1"/>
</dbReference>
<dbReference type="InterPro" id="IPR029510">
    <property type="entry name" value="Ald_DH_CS_GLU"/>
</dbReference>
<sequence>MANTATLPHYGNYIDGAIVPPASGEYFPTENPYTGEAWAMIARGNKDDVQAAVAAAHRAFEKGAWPEMTASERGRLLWRLGDLIIANAQHLADIEMRDNGKLASEVVAQVRYMGQYFQYYAGLADKVQSQVIPTDKKGVFCYTKYEAKGVVAVITPWNSPLTLTSWKLAPLLAAGCTAVIKPSEFTSASAVELGKLFEQAGFPKGVVNVVTGFGKEVGEPLVAHPDVAHIGFTGGEIAGQMIYEQAAKGLKTVTLELGGKSPNIVFDDADLDQAVKGVVSGIFAATGQSCQAGSRLLVQESIHDELIARLIDFVSKAKLGDPTQMDTQIGPVATRPQFEKVLSYIEVAKSEGAKCVLGGKARPDLGAGLFVEPTIFTEVDNSMRIAQEEVFGPVLSVIKFKDEEDAIRIGNDVLYGLAGAVWTQSLHRAMLVTDKLKAGTIWVNNYRATSFTAPFGGFKRSGIGRESGSETIKEYLETKCVWISTDLDVPNPFIRR</sequence>
<dbReference type="Gene3D" id="3.40.309.10">
    <property type="entry name" value="Aldehyde Dehydrogenase, Chain A, domain 2"/>
    <property type="match status" value="1"/>
</dbReference>
<dbReference type="Proteomes" id="UP000013047">
    <property type="component" value="Unassembled WGS sequence"/>
</dbReference>
<proteinExistence type="inferred from homology"/>
<dbReference type="GO" id="GO:0016620">
    <property type="term" value="F:oxidoreductase activity, acting on the aldehyde or oxo group of donors, NAD or NADP as acceptor"/>
    <property type="evidence" value="ECO:0007669"/>
    <property type="project" value="InterPro"/>
</dbReference>
<comment type="caution">
    <text evidence="6">The sequence shown here is derived from an EMBL/GenBank/DDBJ whole genome shotgun (WGS) entry which is preliminary data.</text>
</comment>
<evidence type="ECO:0000313" key="6">
    <source>
        <dbReference type="EMBL" id="ENO98482.1"/>
    </source>
</evidence>
<gene>
    <name evidence="6" type="ORF">C667_03538</name>
</gene>
<dbReference type="RefSeq" id="WP_004357039.1">
    <property type="nucleotide sequence ID" value="NZ_AMXF01000011.1"/>
</dbReference>
<evidence type="ECO:0000313" key="7">
    <source>
        <dbReference type="Proteomes" id="UP000013047"/>
    </source>
</evidence>
<dbReference type="InterPro" id="IPR015590">
    <property type="entry name" value="Aldehyde_DH_dom"/>
</dbReference>
<accession>N6ZVI7</accession>
<dbReference type="FunFam" id="3.40.605.10:FF:000007">
    <property type="entry name" value="NAD/NADP-dependent betaine aldehyde dehydrogenase"/>
    <property type="match status" value="1"/>
</dbReference>
<feature type="domain" description="Aldehyde dehydrogenase" evidence="5">
    <location>
        <begin position="21"/>
        <end position="481"/>
    </location>
</feature>
<dbReference type="InterPro" id="IPR016162">
    <property type="entry name" value="Ald_DH_N"/>
</dbReference>
<dbReference type="EMBL" id="AMXF01000011">
    <property type="protein sequence ID" value="ENO98482.1"/>
    <property type="molecule type" value="Genomic_DNA"/>
</dbReference>
<organism evidence="6 7">
    <name type="scientific">Thauera phenylacetica B4P</name>
    <dbReference type="NCBI Taxonomy" id="1234382"/>
    <lineage>
        <taxon>Bacteria</taxon>
        <taxon>Pseudomonadati</taxon>
        <taxon>Pseudomonadota</taxon>
        <taxon>Betaproteobacteria</taxon>
        <taxon>Rhodocyclales</taxon>
        <taxon>Zoogloeaceae</taxon>
        <taxon>Thauera</taxon>
    </lineage>
</organism>
<evidence type="ECO:0000256" key="3">
    <source>
        <dbReference type="PROSITE-ProRule" id="PRU10007"/>
    </source>
</evidence>
<dbReference type="PANTHER" id="PTHR11699">
    <property type="entry name" value="ALDEHYDE DEHYDROGENASE-RELATED"/>
    <property type="match status" value="1"/>
</dbReference>
<dbReference type="Gene3D" id="3.40.605.10">
    <property type="entry name" value="Aldehyde Dehydrogenase, Chain A, domain 1"/>
    <property type="match status" value="1"/>
</dbReference>
<dbReference type="AlphaFoldDB" id="N6ZVI7"/>
<dbReference type="InterPro" id="IPR016163">
    <property type="entry name" value="Ald_DH_C"/>
</dbReference>
<feature type="active site" evidence="3">
    <location>
        <position position="256"/>
    </location>
</feature>
<dbReference type="OrthoDB" id="6187633at2"/>
<protein>
    <submittedName>
        <fullName evidence="6">NAD-dependent aldehyde dehydrogenase</fullName>
    </submittedName>
</protein>
<dbReference type="FunFam" id="3.40.309.10:FF:000012">
    <property type="entry name" value="Betaine aldehyde dehydrogenase"/>
    <property type="match status" value="1"/>
</dbReference>
<dbReference type="Pfam" id="PF00171">
    <property type="entry name" value="Aldedh"/>
    <property type="match status" value="1"/>
</dbReference>
<evidence type="ECO:0000259" key="5">
    <source>
        <dbReference type="Pfam" id="PF00171"/>
    </source>
</evidence>
<dbReference type="PROSITE" id="PS00687">
    <property type="entry name" value="ALDEHYDE_DEHYDR_GLU"/>
    <property type="match status" value="1"/>
</dbReference>
<name>N6ZVI7_9RHOO</name>
<evidence type="ECO:0000256" key="4">
    <source>
        <dbReference type="RuleBase" id="RU003345"/>
    </source>
</evidence>
<dbReference type="CDD" id="cd07114">
    <property type="entry name" value="ALDH_DhaS"/>
    <property type="match status" value="1"/>
</dbReference>
<dbReference type="InterPro" id="IPR016161">
    <property type="entry name" value="Ald_DH/histidinol_DH"/>
</dbReference>
<dbReference type="FunFam" id="3.40.605.10:FF:000026">
    <property type="entry name" value="Aldehyde dehydrogenase, putative"/>
    <property type="match status" value="1"/>
</dbReference>
<evidence type="ECO:0000256" key="1">
    <source>
        <dbReference type="ARBA" id="ARBA00009986"/>
    </source>
</evidence>
<evidence type="ECO:0000256" key="2">
    <source>
        <dbReference type="ARBA" id="ARBA00023002"/>
    </source>
</evidence>
<comment type="similarity">
    <text evidence="1 4">Belongs to the aldehyde dehydrogenase family.</text>
</comment>
<reference evidence="6 7" key="1">
    <citation type="submission" date="2012-09" db="EMBL/GenBank/DDBJ databases">
        <title>Draft Genome Sequences of 6 Strains from Genus Thauera.</title>
        <authorList>
            <person name="Liu B."/>
            <person name="Shapleigh J.P."/>
            <person name="Frostegard A.H."/>
        </authorList>
    </citation>
    <scope>NUCLEOTIDE SEQUENCE [LARGE SCALE GENOMIC DNA]</scope>
    <source>
        <strain evidence="6 7">B4P</strain>
    </source>
</reference>
<keyword evidence="2 4" id="KW-0560">Oxidoreductase</keyword>